<keyword evidence="8" id="KW-1185">Reference proteome</keyword>
<dbReference type="Gene3D" id="3.40.50.1580">
    <property type="entry name" value="Nucleoside phosphorylase domain"/>
    <property type="match status" value="1"/>
</dbReference>
<evidence type="ECO:0000256" key="5">
    <source>
        <dbReference type="SAM" id="MobiDB-lite"/>
    </source>
</evidence>
<keyword evidence="4" id="KW-0862">Zinc</keyword>
<proteinExistence type="predicted"/>
<dbReference type="Proteomes" id="UP000554235">
    <property type="component" value="Unassembled WGS sequence"/>
</dbReference>
<evidence type="ECO:0000256" key="1">
    <source>
        <dbReference type="ARBA" id="ARBA00022723"/>
    </source>
</evidence>
<accession>A0A8H4L4M7</accession>
<comment type="caution">
    <text evidence="7">The sequence shown here is derived from an EMBL/GenBank/DDBJ whole genome shotgun (WGS) entry which is preliminary data.</text>
</comment>
<dbReference type="Gene3D" id="3.30.60.90">
    <property type="match status" value="1"/>
</dbReference>
<protein>
    <submittedName>
        <fullName evidence="7">Ankyrin repeat</fullName>
    </submittedName>
</protein>
<dbReference type="GO" id="GO:0008270">
    <property type="term" value="F:zinc ion binding"/>
    <property type="evidence" value="ECO:0007669"/>
    <property type="project" value="UniProtKB-KW"/>
</dbReference>
<feature type="compositionally biased region" description="Polar residues" evidence="5">
    <location>
        <begin position="7"/>
        <end position="16"/>
    </location>
</feature>
<keyword evidence="3" id="KW-0863">Zinc-finger</keyword>
<name>A0A8H4L4M7_9HYPO</name>
<feature type="domain" description="ZZ-type" evidence="6">
    <location>
        <begin position="1204"/>
        <end position="1252"/>
    </location>
</feature>
<keyword evidence="2" id="KW-0677">Repeat</keyword>
<dbReference type="SMART" id="SM00291">
    <property type="entry name" value="ZnF_ZZ"/>
    <property type="match status" value="1"/>
</dbReference>
<feature type="region of interest" description="Disordered" evidence="5">
    <location>
        <begin position="242"/>
        <end position="269"/>
    </location>
</feature>
<dbReference type="GO" id="GO:0003824">
    <property type="term" value="F:catalytic activity"/>
    <property type="evidence" value="ECO:0007669"/>
    <property type="project" value="InterPro"/>
</dbReference>
<feature type="region of interest" description="Disordered" evidence="5">
    <location>
        <begin position="1049"/>
        <end position="1135"/>
    </location>
</feature>
<dbReference type="InterPro" id="IPR053137">
    <property type="entry name" value="NLR-like"/>
</dbReference>
<evidence type="ECO:0000313" key="8">
    <source>
        <dbReference type="Proteomes" id="UP000554235"/>
    </source>
</evidence>
<keyword evidence="1" id="KW-0479">Metal-binding</keyword>
<feature type="region of interest" description="Disordered" evidence="5">
    <location>
        <begin position="1"/>
        <end position="23"/>
    </location>
</feature>
<feature type="compositionally biased region" description="Low complexity" evidence="5">
    <location>
        <begin position="1053"/>
        <end position="1081"/>
    </location>
</feature>
<dbReference type="InterPro" id="IPR035994">
    <property type="entry name" value="Nucleoside_phosphorylase_sf"/>
</dbReference>
<evidence type="ECO:0000259" key="6">
    <source>
        <dbReference type="SMART" id="SM00291"/>
    </source>
</evidence>
<dbReference type="InterPro" id="IPR056884">
    <property type="entry name" value="NPHP3-like_N"/>
</dbReference>
<reference evidence="7 8" key="1">
    <citation type="submission" date="2020-01" db="EMBL/GenBank/DDBJ databases">
        <title>Identification and distribution of gene clusters putatively required for synthesis of sphingolipid metabolism inhibitors in phylogenetically diverse species of the filamentous fungus Fusarium.</title>
        <authorList>
            <person name="Kim H.-S."/>
            <person name="Busman M."/>
            <person name="Brown D.W."/>
            <person name="Divon H."/>
            <person name="Uhlig S."/>
            <person name="Proctor R.H."/>
        </authorList>
    </citation>
    <scope>NUCLEOTIDE SEQUENCE [LARGE SCALE GENOMIC DNA]</scope>
    <source>
        <strain evidence="7 8">NRRL 20459</strain>
    </source>
</reference>
<dbReference type="GO" id="GO:0009116">
    <property type="term" value="P:nucleoside metabolic process"/>
    <property type="evidence" value="ECO:0007669"/>
    <property type="project" value="InterPro"/>
</dbReference>
<feature type="compositionally biased region" description="Polar residues" evidence="5">
    <location>
        <begin position="1085"/>
        <end position="1098"/>
    </location>
</feature>
<dbReference type="OrthoDB" id="4741884at2759"/>
<dbReference type="InterPro" id="IPR000433">
    <property type="entry name" value="Znf_ZZ"/>
</dbReference>
<evidence type="ECO:0000256" key="3">
    <source>
        <dbReference type="ARBA" id="ARBA00022771"/>
    </source>
</evidence>
<dbReference type="InterPro" id="IPR043145">
    <property type="entry name" value="Znf_ZZ_sf"/>
</dbReference>
<dbReference type="Pfam" id="PF24883">
    <property type="entry name" value="NPHP3_N"/>
    <property type="match status" value="1"/>
</dbReference>
<dbReference type="PANTHER" id="PTHR46082">
    <property type="entry name" value="ATP/GTP-BINDING PROTEIN-RELATED"/>
    <property type="match status" value="1"/>
</dbReference>
<dbReference type="SUPFAM" id="SSF57850">
    <property type="entry name" value="RING/U-box"/>
    <property type="match status" value="1"/>
</dbReference>
<dbReference type="PANTHER" id="PTHR46082:SF11">
    <property type="entry name" value="AAA+ ATPASE DOMAIN-CONTAINING PROTEIN-RELATED"/>
    <property type="match status" value="1"/>
</dbReference>
<dbReference type="SUPFAM" id="SSF53167">
    <property type="entry name" value="Purine and uridine phosphorylases"/>
    <property type="match status" value="1"/>
</dbReference>
<organism evidence="7 8">
    <name type="scientific">Fusarium albosuccineum</name>
    <dbReference type="NCBI Taxonomy" id="1237068"/>
    <lineage>
        <taxon>Eukaryota</taxon>
        <taxon>Fungi</taxon>
        <taxon>Dikarya</taxon>
        <taxon>Ascomycota</taxon>
        <taxon>Pezizomycotina</taxon>
        <taxon>Sordariomycetes</taxon>
        <taxon>Hypocreomycetidae</taxon>
        <taxon>Hypocreales</taxon>
        <taxon>Nectriaceae</taxon>
        <taxon>Fusarium</taxon>
        <taxon>Fusarium decemcellulare species complex</taxon>
    </lineage>
</organism>
<evidence type="ECO:0000256" key="2">
    <source>
        <dbReference type="ARBA" id="ARBA00022737"/>
    </source>
</evidence>
<gene>
    <name evidence="7" type="ORF">FALBO_12069</name>
</gene>
<evidence type="ECO:0000313" key="7">
    <source>
        <dbReference type="EMBL" id="KAF4461134.1"/>
    </source>
</evidence>
<evidence type="ECO:0000256" key="4">
    <source>
        <dbReference type="ARBA" id="ARBA00022833"/>
    </source>
</evidence>
<sequence length="1590" mass="178901">MSLPVSHPSNLTNTTPFKGETPPLLNREIVSWNACQPGDDDQPHESEPGVEAYTVGWICALNEEFQAACHMVENERPGPLGLADDENQYVVGQIGGHHIVIGCLPMGRTGTTSAAVVARDMSRSFPNLKFALMVGIGGGAPNLRKKRDIRLGDVVVSIPDKQQPGVVQMDFGKRHPNGLFERRGHLNSPPTNLLAACQLVKLSHDNMSQPDKIAAHIARMENMEDYRRPALDRLYLSDHLHHEEEDTRQPNDVNEEEAEEDRCRGCGDQQVAKRKVRNGKREVYVHYGTIASDNVVMADAIARDKHSSDNQLNILCFEMEAAGLMNNLRCLVIRGICDYADSHKNDEWHNYAALAAAAYARELLLTLRPTVVADMPSWVEDIHRTQRKLAMDESQKAAEDRAAGLLWKTRKQLEKLRDRIEARGGLSEEIYSNARRTRHQDTCTWLFKRPEFIKWTAENPEHPILWLNGKHGAGKTWLCAAAIDHVLKAPRGPDKPPPAVAWRFFAADDPVSRGELLQRLATQLLSYLIDIPRDAVPDTIEPFLTTGKEDLVKLENLILATLHELPHTYIFVDGLDEDSNTGAQYPATTSGIPDFVKFLVQTARAPAHRSKVRIWCSSQPPPYIREYLCSSPYEQDLYEIQLRTEDTEQDMLNYLVSELPASMSDKSLFAGIFVSAALTTEVEGSFLWVSTMLEELKNRAEDSSDLIALAKKGLPTKMSNLYHSIIKRIEKLDGGIKTPPLWKVSESKILDSCISLVRCNSLTRRGRNFRVIRLSHSAVRTFLLENSETTSASGDKGLVSSGMIRDCCLRYLSQPRYAKLLHKDETSRFFTHDNQDIRLHELLLYAAKYWFQYFDLPDQTVGTGPLALKPKDPTREQKDQVLEFLHSSHFQTCLQVQSLYVVGHFLQRFDPITDQGMSIRRTLPNWLPRCEPTIHRQYLNFQGEWSQLLQSGQLEPFSGEIDRCLWGALGPYNFLSRSETRYTSFEFSRTDAEAWVNEDGCQVQQPSKDGLELLIGWVKRQGSRSASPFRSTSRRIGLKSRKSGISIEIGFGDSTDTSSGYSSNSESDSSRSWSDSKSLPDLSSAEESWSEGSTSTDDPSSDEIASEGPTESGSDLTDPQLDFRSQESEDDSSDIQSAIGLQSQEFSDTGSDESLISLSQIIDSSSSASEDFGSGDDQFEDEVYQAEPATVNPEPDYPVEISRPRANISCDSCNRRHLRQWYHCTHCVDGDFDLCERCERRGIWCLDLSHGLYKVVNRKPMGMVVRRNFKAQQELTVYRMDAPQDERLVFRFKKKYPNMLHESPPIVHPQHSLVVWPLSGSNLLFADFKNNSFFEQKVKTTDLTADHVHFYLAHPICTNLSFSNDGLFLYVAIIDAVAEKPAAHTSETPGIIVGPKSQLCLNLHVLVLQLSSSKPTRNQPKLVAMTSCRLGCSCARAFTPTLPFAFTWGDNMLHLTLSDSCLHVYRITIPKVGEVKDKTKDSDTARKENLKFTVLVPKEKILLPRSARNRSVQFFPAKEPDANNLVIIGPRYGNHPRPPCGVYLSEQQLGGWVIQSDEDTSRTPQKRLAGLLEEPWDDDTDCIIIPFDGY</sequence>
<dbReference type="EMBL" id="JAADYS010001778">
    <property type="protein sequence ID" value="KAF4461134.1"/>
    <property type="molecule type" value="Genomic_DNA"/>
</dbReference>